<dbReference type="AlphaFoldDB" id="X1N731"/>
<dbReference type="EMBL" id="BARV01030268">
    <property type="protein sequence ID" value="GAI39398.1"/>
    <property type="molecule type" value="Genomic_DNA"/>
</dbReference>
<feature type="non-terminal residue" evidence="1">
    <location>
        <position position="73"/>
    </location>
</feature>
<evidence type="ECO:0000313" key="1">
    <source>
        <dbReference type="EMBL" id="GAI39398.1"/>
    </source>
</evidence>
<organism evidence="1">
    <name type="scientific">marine sediment metagenome</name>
    <dbReference type="NCBI Taxonomy" id="412755"/>
    <lineage>
        <taxon>unclassified sequences</taxon>
        <taxon>metagenomes</taxon>
        <taxon>ecological metagenomes</taxon>
    </lineage>
</organism>
<gene>
    <name evidence="1" type="ORF">S06H3_48101</name>
</gene>
<proteinExistence type="predicted"/>
<protein>
    <submittedName>
        <fullName evidence="1">Uncharacterized protein</fullName>
    </submittedName>
</protein>
<reference evidence="1" key="1">
    <citation type="journal article" date="2014" name="Front. Microbiol.">
        <title>High frequency of phylogenetically diverse reductive dehalogenase-homologous genes in deep subseafloor sedimentary metagenomes.</title>
        <authorList>
            <person name="Kawai M."/>
            <person name="Futagami T."/>
            <person name="Toyoda A."/>
            <person name="Takaki Y."/>
            <person name="Nishi S."/>
            <person name="Hori S."/>
            <person name="Arai W."/>
            <person name="Tsubouchi T."/>
            <person name="Morono Y."/>
            <person name="Uchiyama I."/>
            <person name="Ito T."/>
            <person name="Fujiyama A."/>
            <person name="Inagaki F."/>
            <person name="Takami H."/>
        </authorList>
    </citation>
    <scope>NUCLEOTIDE SEQUENCE</scope>
    <source>
        <strain evidence="1">Expedition CK06-06</strain>
    </source>
</reference>
<accession>X1N731</accession>
<sequence length="73" mass="8243">MDTAQQIIGFASRLFDVVGCSRRLSSIDRLLILGLESTPERNLDEFGRLGGLPQMYGFKKHVSPRLESMLNFI</sequence>
<name>X1N731_9ZZZZ</name>
<comment type="caution">
    <text evidence="1">The sequence shown here is derived from an EMBL/GenBank/DDBJ whole genome shotgun (WGS) entry which is preliminary data.</text>
</comment>